<evidence type="ECO:0000256" key="10">
    <source>
        <dbReference type="ARBA" id="ARBA00030680"/>
    </source>
</evidence>
<comment type="subunit">
    <text evidence="4">Homodimer. Part of the 2-oxoglutarate dehydrogenase (OGDH) complex composed of E1 (2-oxoglutarate dehydrogenase), E2 (dihydrolipoamide succinyltransferase) and E3 (dihydrolipoamide dehydrogenase); the complex contains multiple copies of the three enzymatic components (E1, E2 and E3).</text>
</comment>
<name>A0A8G2BJW4_9PROT</name>
<reference evidence="12 13" key="1">
    <citation type="submission" date="2016-10" db="EMBL/GenBank/DDBJ databases">
        <authorList>
            <person name="Varghese N."/>
            <person name="Submissions S."/>
        </authorList>
    </citation>
    <scope>NUCLEOTIDE SEQUENCE [LARGE SCALE GENOMIC DNA]</scope>
    <source>
        <strain evidence="12 13">DSM 18839</strain>
    </source>
</reference>
<comment type="caution">
    <text evidence="12">The sequence shown here is derived from an EMBL/GenBank/DDBJ whole genome shotgun (WGS) entry which is preliminary data.</text>
</comment>
<dbReference type="Pfam" id="PF16870">
    <property type="entry name" value="OxoGdeHyase_C"/>
    <property type="match status" value="1"/>
</dbReference>
<evidence type="ECO:0000256" key="4">
    <source>
        <dbReference type="ARBA" id="ARBA00011301"/>
    </source>
</evidence>
<dbReference type="Pfam" id="PF16078">
    <property type="entry name" value="2-oxogl_dehyd_N"/>
    <property type="match status" value="1"/>
</dbReference>
<dbReference type="Pfam" id="PF02779">
    <property type="entry name" value="Transket_pyr"/>
    <property type="match status" value="1"/>
</dbReference>
<keyword evidence="7" id="KW-0560">Oxidoreductase</keyword>
<comment type="similarity">
    <text evidence="3">Belongs to the alpha-ketoglutarate dehydrogenase family.</text>
</comment>
<keyword evidence="9" id="KW-0324">Glycolysis</keyword>
<dbReference type="InterPro" id="IPR029061">
    <property type="entry name" value="THDP-binding"/>
</dbReference>
<dbReference type="InterPro" id="IPR032106">
    <property type="entry name" value="2-oxogl_dehyd_N"/>
</dbReference>
<protein>
    <recommendedName>
        <fullName evidence="6">2-oxoglutarate dehydrogenase E1 component</fullName>
        <ecNumber evidence="5">1.2.4.2</ecNumber>
    </recommendedName>
    <alternativeName>
        <fullName evidence="10">Alpha-ketoglutarate dehydrogenase</fullName>
    </alternativeName>
</protein>
<accession>A0A8G2BJW4</accession>
<evidence type="ECO:0000256" key="3">
    <source>
        <dbReference type="ARBA" id="ARBA00006936"/>
    </source>
</evidence>
<feature type="domain" description="Transketolase-like pyrimidine-binding" evidence="11">
    <location>
        <begin position="609"/>
        <end position="802"/>
    </location>
</feature>
<evidence type="ECO:0000256" key="8">
    <source>
        <dbReference type="ARBA" id="ARBA00023052"/>
    </source>
</evidence>
<dbReference type="SMART" id="SM00861">
    <property type="entry name" value="Transket_pyr"/>
    <property type="match status" value="1"/>
</dbReference>
<dbReference type="CDD" id="cd02016">
    <property type="entry name" value="TPP_E1_OGDC_like"/>
    <property type="match status" value="1"/>
</dbReference>
<evidence type="ECO:0000256" key="5">
    <source>
        <dbReference type="ARBA" id="ARBA00012280"/>
    </source>
</evidence>
<dbReference type="GO" id="GO:0004591">
    <property type="term" value="F:oxoglutarate dehydrogenase (succinyl-transferring) activity"/>
    <property type="evidence" value="ECO:0007669"/>
    <property type="project" value="UniProtKB-EC"/>
</dbReference>
<comment type="cofactor">
    <cofactor evidence="1">
        <name>thiamine diphosphate</name>
        <dbReference type="ChEBI" id="CHEBI:58937"/>
    </cofactor>
</comment>
<evidence type="ECO:0000256" key="1">
    <source>
        <dbReference type="ARBA" id="ARBA00001964"/>
    </source>
</evidence>
<dbReference type="InterPro" id="IPR001017">
    <property type="entry name" value="DH_E1"/>
</dbReference>
<evidence type="ECO:0000256" key="2">
    <source>
        <dbReference type="ARBA" id="ARBA00003906"/>
    </source>
</evidence>
<dbReference type="NCBIfam" id="NF008907">
    <property type="entry name" value="PRK12270.1"/>
    <property type="match status" value="1"/>
</dbReference>
<proteinExistence type="inferred from homology"/>
<dbReference type="PANTHER" id="PTHR23152">
    <property type="entry name" value="2-OXOGLUTARATE DEHYDROGENASE"/>
    <property type="match status" value="1"/>
</dbReference>
<dbReference type="GO" id="GO:0030976">
    <property type="term" value="F:thiamine pyrophosphate binding"/>
    <property type="evidence" value="ECO:0007669"/>
    <property type="project" value="InterPro"/>
</dbReference>
<dbReference type="NCBIfam" id="NF006914">
    <property type="entry name" value="PRK09404.1"/>
    <property type="match status" value="1"/>
</dbReference>
<dbReference type="InterPro" id="IPR011603">
    <property type="entry name" value="2oxoglutarate_DH_E1"/>
</dbReference>
<dbReference type="EMBL" id="FNBW01000010">
    <property type="protein sequence ID" value="SDG11344.1"/>
    <property type="molecule type" value="Genomic_DNA"/>
</dbReference>
<keyword evidence="8" id="KW-0786">Thiamine pyrophosphate</keyword>
<dbReference type="RefSeq" id="WP_093152100.1">
    <property type="nucleotide sequence ID" value="NZ_FNBW01000010.1"/>
</dbReference>
<dbReference type="GO" id="GO:0045252">
    <property type="term" value="C:oxoglutarate dehydrogenase complex"/>
    <property type="evidence" value="ECO:0007669"/>
    <property type="project" value="TreeGrafter"/>
</dbReference>
<comment type="function">
    <text evidence="2">E1 component of the 2-oxoglutarate dehydrogenase (OGDH) complex which catalyzes the decarboxylation of 2-oxoglutarate, the first step in the conversion of 2-oxoglutarate to succinyl-CoA and CO(2).</text>
</comment>
<dbReference type="PANTHER" id="PTHR23152:SF4">
    <property type="entry name" value="2-OXOADIPATE DEHYDROGENASE COMPLEX COMPONENT E1"/>
    <property type="match status" value="1"/>
</dbReference>
<dbReference type="Gene3D" id="3.40.50.11610">
    <property type="entry name" value="Multifunctional 2-oxoglutarate metabolism enzyme, C-terminal domain"/>
    <property type="match status" value="1"/>
</dbReference>
<evidence type="ECO:0000259" key="11">
    <source>
        <dbReference type="SMART" id="SM00861"/>
    </source>
</evidence>
<dbReference type="PIRSF" id="PIRSF000157">
    <property type="entry name" value="Oxoglu_dh_E1"/>
    <property type="match status" value="1"/>
</dbReference>
<dbReference type="FunFam" id="3.40.50.12470:FF:000008">
    <property type="entry name" value="2-oxoglutarate dehydrogenase E1 component"/>
    <property type="match status" value="1"/>
</dbReference>
<keyword evidence="13" id="KW-1185">Reference proteome</keyword>
<dbReference type="AlphaFoldDB" id="A0A8G2BJW4"/>
<organism evidence="12 13">
    <name type="scientific">Thalassobaculum litoreum DSM 18839</name>
    <dbReference type="NCBI Taxonomy" id="1123362"/>
    <lineage>
        <taxon>Bacteria</taxon>
        <taxon>Pseudomonadati</taxon>
        <taxon>Pseudomonadota</taxon>
        <taxon>Alphaproteobacteria</taxon>
        <taxon>Rhodospirillales</taxon>
        <taxon>Thalassobaculaceae</taxon>
        <taxon>Thalassobaculum</taxon>
    </lineage>
</organism>
<dbReference type="GO" id="GO:0006096">
    <property type="term" value="P:glycolytic process"/>
    <property type="evidence" value="ECO:0007669"/>
    <property type="project" value="UniProtKB-KW"/>
</dbReference>
<evidence type="ECO:0000313" key="13">
    <source>
        <dbReference type="Proteomes" id="UP000198615"/>
    </source>
</evidence>
<sequence>MSMDYQDYTFLNGANAPFMAELFARYLENPASVDESWRQYFDALSDDVDAATTDVRGPSFAARTTKIIGATDPDAAPKKSGKKADATALSTDDVRAATLDSLRAIMIIRAYRIRGHLKAKLDPLGLEEPTPHPELDPATYGFTEADWDRPIFINNVLGLETPTLREIMDVLEGTYCGSIGVEFMHIQDPAQKAWIQERIEQIRNQTDFTPLGKRTILERLTAAESFEKFLAVKYVGTKRFGLDGGETLIPALEQILKRGSQLGLEEVVLGMPHRGRLSVLCNFMSKPFRAIISEFLGNPANPEDAGGSGDVKYHMGVSADREFDGANVHLTLNANPSHLEIVNPVVLGRVRAKQQQRQDTDHKKVMGILLHGDAAFAGQGVVAETFDFSGLRGYKTGGTIHIIVNNQIGFTTSPHYSRSSPYPTDVAKMVMAPIFHVNGDDPEASVHVARIAAEFRQEFGCDVVIDMICYRRFGHNEGDEPRFTQPLMYEKIGGHKTTRELYSNKLVEEGTLTKDEAEKILADENAYLAEEFEAGLSYKPNKADWLEGKWSGLKVASGDARRGATGVDIEELRRIGAKLCEVPEGFNLNSKLNRFIASRQKALDSGEGIDWGTGEALAFATLLTEGFMVRLSGQDSQRGTFSHRHSVYIDQKTEERYVPLNNIQDNQAHYEVIDSPLSEAGVLGFEYGYSQAEPNALTCWEAQFGDFANGAQVIMDQFVSSGEAKWLRMSGLVMLLPHGYEGQGPEHSSARIERYLQLCGEDNMQVVNCTTPANFFHVLRRQLHRDFRKPLIIFTPKSLLRHKLAVSKLEEMGSDTTFHRVLYDNESLCADKDVKRVVICSGKVYYDLYEERQKRGIKDVFFLRLEQMYPFPRKALLQELSRFPQADVVWCQEEPANMGPWTFVDRRLEDVLMELDGACKRPRYVGRREAASPATGNASRHAREQAALVDEALTVDMASKGRMAAE</sequence>
<evidence type="ECO:0000256" key="9">
    <source>
        <dbReference type="ARBA" id="ARBA00023152"/>
    </source>
</evidence>
<dbReference type="EC" id="1.2.4.2" evidence="5"/>
<evidence type="ECO:0000256" key="6">
    <source>
        <dbReference type="ARBA" id="ARBA00013321"/>
    </source>
</evidence>
<dbReference type="Gene3D" id="3.40.50.970">
    <property type="match status" value="1"/>
</dbReference>
<dbReference type="NCBIfam" id="TIGR00239">
    <property type="entry name" value="2oxo_dh_E1"/>
    <property type="match status" value="1"/>
</dbReference>
<dbReference type="GO" id="GO:0005829">
    <property type="term" value="C:cytosol"/>
    <property type="evidence" value="ECO:0007669"/>
    <property type="project" value="TreeGrafter"/>
</dbReference>
<evidence type="ECO:0000313" key="12">
    <source>
        <dbReference type="EMBL" id="SDG11344.1"/>
    </source>
</evidence>
<dbReference type="Pfam" id="PF00676">
    <property type="entry name" value="E1_dh"/>
    <property type="match status" value="1"/>
</dbReference>
<dbReference type="Proteomes" id="UP000198615">
    <property type="component" value="Unassembled WGS sequence"/>
</dbReference>
<dbReference type="InterPro" id="IPR005475">
    <property type="entry name" value="Transketolase-like_Pyr-bd"/>
</dbReference>
<dbReference type="InterPro" id="IPR042179">
    <property type="entry name" value="KGD_C_sf"/>
</dbReference>
<dbReference type="OrthoDB" id="9759785at2"/>
<dbReference type="InterPro" id="IPR031717">
    <property type="entry name" value="ODO-1/KGD_C"/>
</dbReference>
<gene>
    <name evidence="12" type="ORF">SAMN05660686_03427</name>
</gene>
<evidence type="ECO:0000256" key="7">
    <source>
        <dbReference type="ARBA" id="ARBA00023002"/>
    </source>
</evidence>
<dbReference type="Gene3D" id="1.10.287.1150">
    <property type="entry name" value="TPP helical domain"/>
    <property type="match status" value="1"/>
</dbReference>
<dbReference type="SUPFAM" id="SSF52518">
    <property type="entry name" value="Thiamin diphosphate-binding fold (THDP-binding)"/>
    <property type="match status" value="2"/>
</dbReference>
<dbReference type="Gene3D" id="3.40.50.12470">
    <property type="match status" value="1"/>
</dbReference>
<dbReference type="GO" id="GO:0006099">
    <property type="term" value="P:tricarboxylic acid cycle"/>
    <property type="evidence" value="ECO:0007669"/>
    <property type="project" value="TreeGrafter"/>
</dbReference>